<name>A0ABX9ELX9_9GAMM</name>
<gene>
    <name evidence="2" type="ORF">AU492_13025</name>
</gene>
<dbReference type="PANTHER" id="PTHR11777:SF9">
    <property type="entry name" value="ALANINE--TRNA LIGASE, CYTOPLASMIC"/>
    <property type="match status" value="1"/>
</dbReference>
<sequence length="178" mass="20204">MNIGAVASLPPTIRLYNQDSYMTETEATVLYTEGNIAVFDKTVFYAESGGQTSDIGCINGNDVIDVQKKLGELFSVRNKKVNVSGVKINTRIIHTFSNDVDFNSGDKVKMKIDWGRRYKIMKHHTLSHFLFHAFNTVLNRYNVDIFLKGCSINEERASYSLTNKITDEQLAEIKNLLR</sequence>
<keyword evidence="3" id="KW-1185">Reference proteome</keyword>
<dbReference type="Pfam" id="PF01411">
    <property type="entry name" value="tRNA-synt_2c"/>
    <property type="match status" value="1"/>
</dbReference>
<organism evidence="2 3">
    <name type="scientific">Lonsdalea populi</name>
    <dbReference type="NCBI Taxonomy" id="1172565"/>
    <lineage>
        <taxon>Bacteria</taxon>
        <taxon>Pseudomonadati</taxon>
        <taxon>Pseudomonadota</taxon>
        <taxon>Gammaproteobacteria</taxon>
        <taxon>Enterobacterales</taxon>
        <taxon>Pectobacteriaceae</taxon>
        <taxon>Lonsdalea</taxon>
    </lineage>
</organism>
<reference evidence="2 3" key="1">
    <citation type="submission" date="2016-02" db="EMBL/GenBank/DDBJ databases">
        <title>Species-wide whole genome sequencing reveals diversity, host range in Lonsdalea quercina.</title>
        <authorList>
            <person name="Li Y."/>
        </authorList>
    </citation>
    <scope>NUCLEOTIDE SEQUENCE [LARGE SCALE GENOMIC DNA]</scope>
    <source>
        <strain evidence="2 3">CFCC 12721</strain>
    </source>
</reference>
<dbReference type="InterPro" id="IPR050058">
    <property type="entry name" value="Ala-tRNA_ligase"/>
</dbReference>
<comment type="caution">
    <text evidence="2">The sequence shown here is derived from an EMBL/GenBank/DDBJ whole genome shotgun (WGS) entry which is preliminary data.</text>
</comment>
<evidence type="ECO:0000313" key="3">
    <source>
        <dbReference type="Proteomes" id="UP000250186"/>
    </source>
</evidence>
<feature type="domain" description="Alanyl-tRNA synthetase class IIc N-terminal" evidence="1">
    <location>
        <begin position="23"/>
        <end position="114"/>
    </location>
</feature>
<dbReference type="RefSeq" id="WP_112092334.1">
    <property type="nucleotide sequence ID" value="NZ_LUSR01000020.1"/>
</dbReference>
<dbReference type="SUPFAM" id="SSF50447">
    <property type="entry name" value="Translation proteins"/>
    <property type="match status" value="1"/>
</dbReference>
<evidence type="ECO:0000313" key="2">
    <source>
        <dbReference type="EMBL" id="RAT32214.1"/>
    </source>
</evidence>
<dbReference type="PANTHER" id="PTHR11777">
    <property type="entry name" value="ALANYL-TRNA SYNTHETASE"/>
    <property type="match status" value="1"/>
</dbReference>
<accession>A0ABX9ELX9</accession>
<dbReference type="Gene3D" id="2.40.30.130">
    <property type="match status" value="1"/>
</dbReference>
<protein>
    <recommendedName>
        <fullName evidence="1">Alanyl-tRNA synthetase class IIc N-terminal domain-containing protein</fullName>
    </recommendedName>
</protein>
<proteinExistence type="predicted"/>
<dbReference type="InterPro" id="IPR018164">
    <property type="entry name" value="Ala-tRNA-synth_IIc_N"/>
</dbReference>
<dbReference type="EMBL" id="LUSW01000031">
    <property type="protein sequence ID" value="RAT32214.1"/>
    <property type="molecule type" value="Genomic_DNA"/>
</dbReference>
<evidence type="ECO:0000259" key="1">
    <source>
        <dbReference type="Pfam" id="PF01411"/>
    </source>
</evidence>
<dbReference type="Gene3D" id="3.30.980.10">
    <property type="entry name" value="Threonyl-trna Synthetase, Chain A, domain 2"/>
    <property type="match status" value="1"/>
</dbReference>
<dbReference type="Proteomes" id="UP000250186">
    <property type="component" value="Unassembled WGS sequence"/>
</dbReference>
<dbReference type="SUPFAM" id="SSF55186">
    <property type="entry name" value="ThrRS/AlaRS common domain"/>
    <property type="match status" value="1"/>
</dbReference>
<dbReference type="InterPro" id="IPR009000">
    <property type="entry name" value="Transl_B-barrel_sf"/>
</dbReference>
<dbReference type="InterPro" id="IPR018163">
    <property type="entry name" value="Thr/Ala-tRNA-synth_IIc_edit"/>
</dbReference>